<dbReference type="Pfam" id="PF01564">
    <property type="entry name" value="Spermine_synth"/>
    <property type="match status" value="1"/>
</dbReference>
<dbReference type="EMBL" id="UFQT01000574">
    <property type="protein sequence ID" value="SSX25401.1"/>
    <property type="molecule type" value="Genomic_DNA"/>
</dbReference>
<dbReference type="PANTHER" id="PTHR46315">
    <property type="entry name" value="SPERMINE SYNTHASE"/>
    <property type="match status" value="1"/>
</dbReference>
<dbReference type="HAMAP" id="MF_00198">
    <property type="entry name" value="Spermidine_synth"/>
    <property type="match status" value="1"/>
</dbReference>
<dbReference type="InterPro" id="IPR037163">
    <property type="entry name" value="Spermidine_synt_N_sf"/>
</dbReference>
<dbReference type="CDD" id="cd02440">
    <property type="entry name" value="AdoMet_MTases"/>
    <property type="match status" value="1"/>
</dbReference>
<feature type="active site" description="Proton acceptor" evidence="3">
    <location>
        <position position="319"/>
    </location>
</feature>
<accession>A0A336MEA3</accession>
<evidence type="ECO:0000313" key="5">
    <source>
        <dbReference type="EMBL" id="SSX25401.1"/>
    </source>
</evidence>
<dbReference type="Pfam" id="PF17284">
    <property type="entry name" value="Spermine_synt_N"/>
    <property type="match status" value="1"/>
</dbReference>
<name>A0A336MEA3_CULSO</name>
<evidence type="ECO:0000256" key="1">
    <source>
        <dbReference type="ARBA" id="ARBA00007867"/>
    </source>
</evidence>
<dbReference type="VEuPathDB" id="VectorBase:CSON012320"/>
<dbReference type="EMBL" id="UFQT01001061">
    <property type="protein sequence ID" value="SSX28684.1"/>
    <property type="molecule type" value="Genomic_DNA"/>
</dbReference>
<organism evidence="6">
    <name type="scientific">Culicoides sonorensis</name>
    <name type="common">Biting midge</name>
    <dbReference type="NCBI Taxonomy" id="179676"/>
    <lineage>
        <taxon>Eukaryota</taxon>
        <taxon>Metazoa</taxon>
        <taxon>Ecdysozoa</taxon>
        <taxon>Arthropoda</taxon>
        <taxon>Hexapoda</taxon>
        <taxon>Insecta</taxon>
        <taxon>Pterygota</taxon>
        <taxon>Neoptera</taxon>
        <taxon>Endopterygota</taxon>
        <taxon>Diptera</taxon>
        <taxon>Nematocera</taxon>
        <taxon>Chironomoidea</taxon>
        <taxon>Ceratopogonidae</taxon>
        <taxon>Ceratopogoninae</taxon>
        <taxon>Culicoides</taxon>
        <taxon>Monoculicoides</taxon>
    </lineage>
</organism>
<dbReference type="VEuPathDB" id="VectorBase:CSON000359"/>
<dbReference type="FunFam" id="3.40.50.150:FF:000197">
    <property type="entry name" value="spermine synthase isoform X2"/>
    <property type="match status" value="1"/>
</dbReference>
<dbReference type="InterPro" id="IPR029063">
    <property type="entry name" value="SAM-dependent_MTases_sf"/>
</dbReference>
<dbReference type="SUPFAM" id="SSF53335">
    <property type="entry name" value="S-adenosyl-L-methionine-dependent methyltransferases"/>
    <property type="match status" value="1"/>
</dbReference>
<evidence type="ECO:0000256" key="2">
    <source>
        <dbReference type="ARBA" id="ARBA00022679"/>
    </source>
</evidence>
<evidence type="ECO:0000256" key="3">
    <source>
        <dbReference type="PROSITE-ProRule" id="PRU00354"/>
    </source>
</evidence>
<dbReference type="GO" id="GO:0016768">
    <property type="term" value="F:spermine synthase activity"/>
    <property type="evidence" value="ECO:0007669"/>
    <property type="project" value="InterPro"/>
</dbReference>
<dbReference type="InterPro" id="IPR030374">
    <property type="entry name" value="PABS"/>
</dbReference>
<feature type="domain" description="PABS" evidence="4">
    <location>
        <begin position="160"/>
        <end position="405"/>
    </location>
</feature>
<reference evidence="6" key="1">
    <citation type="submission" date="2018-07" db="EMBL/GenBank/DDBJ databases">
        <authorList>
            <person name="Quirk P.G."/>
            <person name="Krulwich T.A."/>
        </authorList>
    </citation>
    <scope>NUCLEOTIDE SEQUENCE</scope>
</reference>
<dbReference type="Gene3D" id="3.40.50.150">
    <property type="entry name" value="Vaccinia Virus protein VP39"/>
    <property type="match status" value="1"/>
</dbReference>
<dbReference type="InterPro" id="IPR015576">
    <property type="entry name" value="Spermine_synthase_animal"/>
</dbReference>
<dbReference type="PANTHER" id="PTHR46315:SF1">
    <property type="entry name" value="SPERMINE SYNTHASE"/>
    <property type="match status" value="1"/>
</dbReference>
<sequence>MSVQTVLLDFSIEPVRVNSDVECKIVVKSIIESLKKYFADPVLIFETTCGDGFMSLFKEGNTVITVRCFQQGLITLNIEYFKKDLEEGKISFDNIKNLENNLSVKLDSKRSKHLPPIKRGGKIDYYLTSSDPEINAREIESTLVQKLELSHGQSLPAIQRGPLTKYFPTADERIIEYDIDKVVFDKRSPFQKIQIVHSKSLGHMLVLDELQNIAEADLIYTETLMQRGIENYKDKEICILGGGDGALLYELLKEQPKYVVMLEIDEMVMQACNKYMNSICGDVLEQRKGDNYEIIVGDCMVYLDKYIKEGKKFDYVFGDLTDIPITDTPSGEIWDFIRTIQEASFKVLKKDGKFMTHGNGTSCPESLKMYEDQLNKLSSPVKFTKAHAFVPSFMEDWIFYQVSFANQE</sequence>
<keyword evidence="2 3" id="KW-0808">Transferase</keyword>
<dbReference type="InterPro" id="IPR001045">
    <property type="entry name" value="Spermi_synthase"/>
</dbReference>
<dbReference type="AlphaFoldDB" id="A0A336MEA3"/>
<protein>
    <submittedName>
        <fullName evidence="6">CSON000359 protein</fullName>
    </submittedName>
    <submittedName>
        <fullName evidence="5">CSON012320 protein</fullName>
    </submittedName>
</protein>
<comment type="similarity">
    <text evidence="1">Belongs to the spermidine/spermine synthase family.</text>
</comment>
<evidence type="ECO:0000259" key="4">
    <source>
        <dbReference type="PROSITE" id="PS51006"/>
    </source>
</evidence>
<dbReference type="GO" id="GO:0006597">
    <property type="term" value="P:spermine biosynthetic process"/>
    <property type="evidence" value="ECO:0007669"/>
    <property type="project" value="InterPro"/>
</dbReference>
<evidence type="ECO:0000313" key="6">
    <source>
        <dbReference type="EMBL" id="SSX28684.1"/>
    </source>
</evidence>
<dbReference type="Gene3D" id="2.30.140.10">
    <property type="entry name" value="Spermidine synthase, tetramerisation domain"/>
    <property type="match status" value="1"/>
</dbReference>
<dbReference type="InterPro" id="IPR035246">
    <property type="entry name" value="Spermidine_synt_N"/>
</dbReference>
<dbReference type="PROSITE" id="PS51006">
    <property type="entry name" value="PABS_2"/>
    <property type="match status" value="1"/>
</dbReference>
<keyword evidence="3" id="KW-0620">Polyamine biosynthesis</keyword>
<gene>
    <name evidence="6" type="primary">CSON000359</name>
    <name evidence="5" type="synonym">CSON012320</name>
</gene>
<proteinExistence type="inferred from homology"/>